<reference evidence="2 3" key="1">
    <citation type="submission" date="2016-11" db="EMBL/GenBank/DDBJ databases">
        <authorList>
            <person name="Jaros S."/>
            <person name="Januszkiewicz K."/>
            <person name="Wedrychowicz H."/>
        </authorList>
    </citation>
    <scope>NUCLEOTIDE SEQUENCE [LARGE SCALE GENOMIC DNA]</scope>
    <source>
        <strain evidence="2 3">DSM 44666</strain>
    </source>
</reference>
<organism evidence="2 3">
    <name type="scientific">Seinonella peptonophila</name>
    <dbReference type="NCBI Taxonomy" id="112248"/>
    <lineage>
        <taxon>Bacteria</taxon>
        <taxon>Bacillati</taxon>
        <taxon>Bacillota</taxon>
        <taxon>Bacilli</taxon>
        <taxon>Bacillales</taxon>
        <taxon>Thermoactinomycetaceae</taxon>
        <taxon>Seinonella</taxon>
    </lineage>
</organism>
<gene>
    <name evidence="2" type="ORF">SAMN05444392_101136</name>
</gene>
<accession>A0A1M4SUC4</accession>
<dbReference type="Proteomes" id="UP000184476">
    <property type="component" value="Unassembled WGS sequence"/>
</dbReference>
<keyword evidence="3" id="KW-1185">Reference proteome</keyword>
<dbReference type="EMBL" id="FQVL01000001">
    <property type="protein sequence ID" value="SHE35597.1"/>
    <property type="molecule type" value="Genomic_DNA"/>
</dbReference>
<feature type="region of interest" description="Disordered" evidence="1">
    <location>
        <begin position="1"/>
        <end position="21"/>
    </location>
</feature>
<evidence type="ECO:0000313" key="3">
    <source>
        <dbReference type="Proteomes" id="UP000184476"/>
    </source>
</evidence>
<sequence length="82" mass="9208">MEEPREEPSGETSMEGTEQTELKKVIINPIEGGVEFKTSNSEDPSFFFTYEEWEAFKAGVEAGEFDLSILALFKDFGSETES</sequence>
<evidence type="ECO:0000313" key="2">
    <source>
        <dbReference type="EMBL" id="SHE35597.1"/>
    </source>
</evidence>
<proteinExistence type="predicted"/>
<evidence type="ECO:0000256" key="1">
    <source>
        <dbReference type="SAM" id="MobiDB-lite"/>
    </source>
</evidence>
<name>A0A1M4SUC4_9BACL</name>
<feature type="compositionally biased region" description="Polar residues" evidence="1">
    <location>
        <begin position="10"/>
        <end position="19"/>
    </location>
</feature>
<evidence type="ECO:0008006" key="4">
    <source>
        <dbReference type="Google" id="ProtNLM"/>
    </source>
</evidence>
<protein>
    <recommendedName>
        <fullName evidence="4">DUF397 domain-containing protein</fullName>
    </recommendedName>
</protein>
<dbReference type="AlphaFoldDB" id="A0A1M4SUC4"/>